<dbReference type="InterPro" id="IPR025511">
    <property type="entry name" value="DUF4398"/>
</dbReference>
<gene>
    <name evidence="8" type="ORF">H9L16_07505</name>
</gene>
<feature type="domain" description="OmpA-like" evidence="7">
    <location>
        <begin position="303"/>
        <end position="420"/>
    </location>
</feature>
<dbReference type="Pfam" id="PF00691">
    <property type="entry name" value="OmpA"/>
    <property type="match status" value="1"/>
</dbReference>
<evidence type="ECO:0000256" key="5">
    <source>
        <dbReference type="SAM" id="MobiDB-lite"/>
    </source>
</evidence>
<dbReference type="InterPro" id="IPR050330">
    <property type="entry name" value="Bact_OuterMem_StrucFunc"/>
</dbReference>
<keyword evidence="4" id="KW-0175">Coiled coil</keyword>
<dbReference type="Gene3D" id="3.30.1330.60">
    <property type="entry name" value="OmpA-like domain"/>
    <property type="match status" value="1"/>
</dbReference>
<dbReference type="InterPro" id="IPR006664">
    <property type="entry name" value="OMP_bac"/>
</dbReference>
<dbReference type="EMBL" id="CP060719">
    <property type="protein sequence ID" value="QNN71379.1"/>
    <property type="molecule type" value="Genomic_DNA"/>
</dbReference>
<organism evidence="8 9">
    <name type="scientific">Thermomonas carbonis</name>
    <dbReference type="NCBI Taxonomy" id="1463158"/>
    <lineage>
        <taxon>Bacteria</taxon>
        <taxon>Pseudomonadati</taxon>
        <taxon>Pseudomonadota</taxon>
        <taxon>Gammaproteobacteria</taxon>
        <taxon>Lysobacterales</taxon>
        <taxon>Lysobacteraceae</taxon>
        <taxon>Thermomonas</taxon>
    </lineage>
</organism>
<evidence type="ECO:0000259" key="7">
    <source>
        <dbReference type="PROSITE" id="PS51123"/>
    </source>
</evidence>
<dbReference type="AlphaFoldDB" id="A0A7G9SU54"/>
<dbReference type="GO" id="GO:0009279">
    <property type="term" value="C:cell outer membrane"/>
    <property type="evidence" value="ECO:0007669"/>
    <property type="project" value="UniProtKB-SubCell"/>
</dbReference>
<comment type="subcellular location">
    <subcellularLocation>
        <location evidence="1">Cell outer membrane</location>
    </subcellularLocation>
</comment>
<dbReference type="PROSITE" id="PS51123">
    <property type="entry name" value="OMPA_2"/>
    <property type="match status" value="1"/>
</dbReference>
<dbReference type="PANTHER" id="PTHR30329:SF17">
    <property type="entry name" value="LIPOPROTEIN YFIB-RELATED"/>
    <property type="match status" value="1"/>
</dbReference>
<protein>
    <submittedName>
        <fullName evidence="8">OmpA family protein</fullName>
    </submittedName>
</protein>
<dbReference type="PRINTS" id="PR01021">
    <property type="entry name" value="OMPADOMAIN"/>
</dbReference>
<dbReference type="InterPro" id="IPR006665">
    <property type="entry name" value="OmpA-like"/>
</dbReference>
<keyword evidence="6" id="KW-0732">Signal</keyword>
<feature type="region of interest" description="Disordered" evidence="5">
    <location>
        <begin position="392"/>
        <end position="412"/>
    </location>
</feature>
<keyword evidence="2 3" id="KW-0472">Membrane</keyword>
<keyword evidence="9" id="KW-1185">Reference proteome</keyword>
<name>A0A7G9SU54_9GAMM</name>
<sequence length="420" mass="44219">MQTSFAHFRRALQAPLAGLALLLAGCATLPPPTAELDAAQQSVVRAEAADAEQYAADDLARARDGLSRAQAAMARGRDAEARDAALVAASDADLARVRSTAETTRAEFRQQQDGIAGLRARLQIEGAPPPMDPFGEAMTGVPPAQRLQALDADPRLNPFAQYERLQARQALAAVEAASRSKQPAALALADRRVGIAEQAARIEATRREIDRLERERSELLVEASRRDAERARAEAERLRIEAQVQAEEAARLRAQAEQAEAVLDSAQIDQGAKVAAAREKEAALARQEAELVAGAKLPASRRDARGEVFTLAGDAFASGQAQLTAGAAASIKALGTYLAAVPGGAVQVLGHTDSQGDEAANQALSERRAQEVRATLVAAGLARSRVEAQGVGEGQPVADNTTAGGRAKNRRVEIVIADNP</sequence>
<dbReference type="RefSeq" id="WP_187553892.1">
    <property type="nucleotide sequence ID" value="NZ_BMZL01000002.1"/>
</dbReference>
<dbReference type="Proteomes" id="UP000515804">
    <property type="component" value="Chromosome"/>
</dbReference>
<feature type="chain" id="PRO_5028967603" evidence="6">
    <location>
        <begin position="30"/>
        <end position="420"/>
    </location>
</feature>
<evidence type="ECO:0000313" key="8">
    <source>
        <dbReference type="EMBL" id="QNN71379.1"/>
    </source>
</evidence>
<dbReference type="Pfam" id="PF14346">
    <property type="entry name" value="DUF4398"/>
    <property type="match status" value="1"/>
</dbReference>
<evidence type="ECO:0000256" key="6">
    <source>
        <dbReference type="SAM" id="SignalP"/>
    </source>
</evidence>
<evidence type="ECO:0000256" key="2">
    <source>
        <dbReference type="ARBA" id="ARBA00023136"/>
    </source>
</evidence>
<proteinExistence type="predicted"/>
<evidence type="ECO:0000256" key="4">
    <source>
        <dbReference type="SAM" id="Coils"/>
    </source>
</evidence>
<dbReference type="KEGG" id="tcn:H9L16_07505"/>
<evidence type="ECO:0000256" key="1">
    <source>
        <dbReference type="ARBA" id="ARBA00004442"/>
    </source>
</evidence>
<accession>A0A7G9SU54</accession>
<dbReference type="SUPFAM" id="SSF103088">
    <property type="entry name" value="OmpA-like"/>
    <property type="match status" value="1"/>
</dbReference>
<dbReference type="Gene3D" id="1.20.1270.390">
    <property type="match status" value="1"/>
</dbReference>
<dbReference type="PANTHER" id="PTHR30329">
    <property type="entry name" value="STATOR ELEMENT OF FLAGELLAR MOTOR COMPLEX"/>
    <property type="match status" value="1"/>
</dbReference>
<dbReference type="InterPro" id="IPR036737">
    <property type="entry name" value="OmpA-like_sf"/>
</dbReference>
<evidence type="ECO:0000313" key="9">
    <source>
        <dbReference type="Proteomes" id="UP000515804"/>
    </source>
</evidence>
<evidence type="ECO:0000256" key="3">
    <source>
        <dbReference type="PROSITE-ProRule" id="PRU00473"/>
    </source>
</evidence>
<feature type="signal peptide" evidence="6">
    <location>
        <begin position="1"/>
        <end position="29"/>
    </location>
</feature>
<reference evidence="8 9" key="1">
    <citation type="submission" date="2020-08" db="EMBL/GenBank/DDBJ databases">
        <title>Genome sequence of Thermomonas carbonis KCTC 42013T.</title>
        <authorList>
            <person name="Hyun D.-W."/>
            <person name="Bae J.-W."/>
        </authorList>
    </citation>
    <scope>NUCLEOTIDE SEQUENCE [LARGE SCALE GENOMIC DNA]</scope>
    <source>
        <strain evidence="8 9">KCTC 42013</strain>
    </source>
</reference>
<feature type="coiled-coil region" evidence="4">
    <location>
        <begin position="195"/>
        <end position="269"/>
    </location>
</feature>
<dbReference type="CDD" id="cd07185">
    <property type="entry name" value="OmpA_C-like"/>
    <property type="match status" value="1"/>
</dbReference>